<name>K0KA20_SACES</name>
<dbReference type="GO" id="GO:0003723">
    <property type="term" value="F:RNA binding"/>
    <property type="evidence" value="ECO:0007669"/>
    <property type="project" value="InterPro"/>
</dbReference>
<gene>
    <name evidence="3" type="ordered locus">BN6_71570</name>
</gene>
<dbReference type="Pfam" id="PF00545">
    <property type="entry name" value="Ribonuclease"/>
    <property type="match status" value="1"/>
</dbReference>
<accession>K0KA20</accession>
<dbReference type="SUPFAM" id="SSF53933">
    <property type="entry name" value="Microbial ribonucleases"/>
    <property type="match status" value="1"/>
</dbReference>
<keyword evidence="2" id="KW-0378">Hydrolase</keyword>
<dbReference type="AlphaFoldDB" id="K0KA20"/>
<dbReference type="Proteomes" id="UP000006281">
    <property type="component" value="Chromosome"/>
</dbReference>
<dbReference type="STRING" id="1179773.BN6_71570"/>
<keyword evidence="1" id="KW-0540">Nuclease</keyword>
<evidence type="ECO:0000256" key="2">
    <source>
        <dbReference type="ARBA" id="ARBA00022801"/>
    </source>
</evidence>
<evidence type="ECO:0000256" key="1">
    <source>
        <dbReference type="ARBA" id="ARBA00022722"/>
    </source>
</evidence>
<sequence length="160" mass="16989">MVDSSLDVITVRGMSEITSRGAKALLSLLLVLVGTFTPVSQAPAVAAPASAGLAALQAACGDTSGFRRVALSGLPAQATDTVRLIQRGGPYPYPQDNQTFQNRERILPACASGYYREYTVKTPGSSTRGARRIVTGNASPKLYFYTADHYASFVLVDVSR</sequence>
<proteinExistence type="predicted"/>
<evidence type="ECO:0000313" key="3">
    <source>
        <dbReference type="EMBL" id="CCH34392.1"/>
    </source>
</evidence>
<dbReference type="EMBL" id="HE804045">
    <property type="protein sequence ID" value="CCH34392.1"/>
    <property type="molecule type" value="Genomic_DNA"/>
</dbReference>
<dbReference type="InterPro" id="IPR016191">
    <property type="entry name" value="Ribonuclease/ribotoxin"/>
</dbReference>
<dbReference type="PATRIC" id="fig|1179773.3.peg.7233"/>
<organism evidence="3 4">
    <name type="scientific">Saccharothrix espanaensis (strain ATCC 51144 / DSM 44229 / JCM 9112 / NBRC 15066 / NRRL 15764)</name>
    <dbReference type="NCBI Taxonomy" id="1179773"/>
    <lineage>
        <taxon>Bacteria</taxon>
        <taxon>Bacillati</taxon>
        <taxon>Actinomycetota</taxon>
        <taxon>Actinomycetes</taxon>
        <taxon>Pseudonocardiales</taxon>
        <taxon>Pseudonocardiaceae</taxon>
        <taxon>Saccharothrix</taxon>
    </lineage>
</organism>
<dbReference type="eggNOG" id="COG4290">
    <property type="taxonomic scope" value="Bacteria"/>
</dbReference>
<dbReference type="GO" id="GO:0016787">
    <property type="term" value="F:hydrolase activity"/>
    <property type="evidence" value="ECO:0007669"/>
    <property type="project" value="UniProtKB-KW"/>
</dbReference>
<keyword evidence="4" id="KW-1185">Reference proteome</keyword>
<reference evidence="3 4" key="1">
    <citation type="journal article" date="2012" name="BMC Genomics">
        <title>Complete genome sequence of Saccharothrix espanaensis DSM 44229T and comparison to the other completely sequenced Pseudonocardiaceae.</title>
        <authorList>
            <person name="Strobel T."/>
            <person name="Al-Dilaimi A."/>
            <person name="Blom J."/>
            <person name="Gessner A."/>
            <person name="Kalinowski J."/>
            <person name="Luzhetska M."/>
            <person name="Puhler A."/>
            <person name="Szczepanowski R."/>
            <person name="Bechthold A."/>
            <person name="Ruckert C."/>
        </authorList>
    </citation>
    <scope>NUCLEOTIDE SEQUENCE [LARGE SCALE GENOMIC DNA]</scope>
    <source>
        <strain evidence="4">ATCC 51144 / DSM 44229 / JCM 9112 / NBRC 15066 / NRRL 15764</strain>
    </source>
</reference>
<dbReference type="HOGENOM" id="CLU_112496_0_0_11"/>
<dbReference type="Gene3D" id="3.10.450.30">
    <property type="entry name" value="Microbial ribonucleases"/>
    <property type="match status" value="1"/>
</dbReference>
<evidence type="ECO:0000313" key="4">
    <source>
        <dbReference type="Proteomes" id="UP000006281"/>
    </source>
</evidence>
<dbReference type="InterPro" id="IPR000026">
    <property type="entry name" value="N1-like"/>
</dbReference>
<dbReference type="GO" id="GO:0004521">
    <property type="term" value="F:RNA endonuclease activity"/>
    <property type="evidence" value="ECO:0007669"/>
    <property type="project" value="InterPro"/>
</dbReference>
<dbReference type="KEGG" id="sesp:BN6_71570"/>
<protein>
    <submittedName>
        <fullName evidence="3">Putative secreted protein</fullName>
    </submittedName>
</protein>